<organism evidence="2 3">
    <name type="scientific">Ruicaihuangia caeni</name>
    <dbReference type="NCBI Taxonomy" id="3042517"/>
    <lineage>
        <taxon>Bacteria</taxon>
        <taxon>Bacillati</taxon>
        <taxon>Actinomycetota</taxon>
        <taxon>Actinomycetes</taxon>
        <taxon>Micrococcales</taxon>
        <taxon>Microbacteriaceae</taxon>
        <taxon>Ruicaihuangia</taxon>
    </lineage>
</organism>
<evidence type="ECO:0000259" key="1">
    <source>
        <dbReference type="Pfam" id="PF07883"/>
    </source>
</evidence>
<dbReference type="InterPro" id="IPR014710">
    <property type="entry name" value="RmlC-like_jellyroll"/>
</dbReference>
<dbReference type="InterPro" id="IPR013096">
    <property type="entry name" value="Cupin_2"/>
</dbReference>
<reference evidence="2 3" key="1">
    <citation type="submission" date="2023-04" db="EMBL/GenBank/DDBJ databases">
        <title>Klugiella caeni sp. nov. isolated from the sludge of biochemical tank.</title>
        <authorList>
            <person name="Geng K."/>
        </authorList>
    </citation>
    <scope>NUCLEOTIDE SEQUENCE [LARGE SCALE GENOMIC DNA]</scope>
    <source>
        <strain evidence="2 3">YN-L-19</strain>
    </source>
</reference>
<dbReference type="Gene3D" id="2.60.120.10">
    <property type="entry name" value="Jelly Rolls"/>
    <property type="match status" value="1"/>
</dbReference>
<gene>
    <name evidence="2" type="ORF">QF206_06610</name>
</gene>
<accession>A0AAW6T5X5</accession>
<dbReference type="AlphaFoldDB" id="A0AAW6T5X5"/>
<evidence type="ECO:0000313" key="3">
    <source>
        <dbReference type="Proteomes" id="UP001321506"/>
    </source>
</evidence>
<dbReference type="RefSeq" id="WP_281488415.1">
    <property type="nucleotide sequence ID" value="NZ_CP159582.1"/>
</dbReference>
<dbReference type="EMBL" id="JASATX010000002">
    <property type="protein sequence ID" value="MDI2098634.1"/>
    <property type="molecule type" value="Genomic_DNA"/>
</dbReference>
<protein>
    <submittedName>
        <fullName evidence="2">Cupin domain-containing protein</fullName>
    </submittedName>
</protein>
<feature type="domain" description="Cupin type-2" evidence="1">
    <location>
        <begin position="22"/>
        <end position="93"/>
    </location>
</feature>
<comment type="caution">
    <text evidence="2">The sequence shown here is derived from an EMBL/GenBank/DDBJ whole genome shotgun (WGS) entry which is preliminary data.</text>
</comment>
<evidence type="ECO:0000313" key="2">
    <source>
        <dbReference type="EMBL" id="MDI2098634.1"/>
    </source>
</evidence>
<dbReference type="SUPFAM" id="SSF51182">
    <property type="entry name" value="RmlC-like cupins"/>
    <property type="match status" value="1"/>
</dbReference>
<keyword evidence="3" id="KW-1185">Reference proteome</keyword>
<dbReference type="InterPro" id="IPR011051">
    <property type="entry name" value="RmlC_Cupin_sf"/>
</dbReference>
<proteinExistence type="predicted"/>
<sequence>MTERRQADAEVQLDDDTVRVTRWRFAPGTETGWHTHELDYVVVPVTDGALVLNERGADSRSFTLAAGASYTRTPGTEHNIVNESDAEVVFVEVEVKR</sequence>
<dbReference type="Proteomes" id="UP001321506">
    <property type="component" value="Unassembled WGS sequence"/>
</dbReference>
<name>A0AAW6T5X5_9MICO</name>
<dbReference type="Pfam" id="PF07883">
    <property type="entry name" value="Cupin_2"/>
    <property type="match status" value="1"/>
</dbReference>